<keyword evidence="2" id="KW-1185">Reference proteome</keyword>
<dbReference type="RefSeq" id="WP_249098122.1">
    <property type="nucleotide sequence ID" value="NZ_JAMAST010000002.1"/>
</dbReference>
<comment type="caution">
    <text evidence="1">The sequence shown here is derived from an EMBL/GenBank/DDBJ whole genome shotgun (WGS) entry which is preliminary data.</text>
</comment>
<organism evidence="1 2">
    <name type="scientific">Sporolactobacillus mangiferae</name>
    <dbReference type="NCBI Taxonomy" id="2940498"/>
    <lineage>
        <taxon>Bacteria</taxon>
        <taxon>Bacillati</taxon>
        <taxon>Bacillota</taxon>
        <taxon>Bacilli</taxon>
        <taxon>Bacillales</taxon>
        <taxon>Sporolactobacillaceae</taxon>
        <taxon>Sporolactobacillus</taxon>
    </lineage>
</organism>
<evidence type="ECO:0000313" key="2">
    <source>
        <dbReference type="Proteomes" id="UP001203004"/>
    </source>
</evidence>
<dbReference type="GO" id="GO:0016787">
    <property type="term" value="F:hydrolase activity"/>
    <property type="evidence" value="ECO:0007669"/>
    <property type="project" value="UniProtKB-KW"/>
</dbReference>
<name>A0ABT0M8U9_9BACL</name>
<sequence>MMTGFLVLHGLGGSTDGHWQEWLVHSLKNEGRRVWFPQFPQWDHPVKETWLAVLDQELRAIPADQPLTVITHSLGCILWLHYAARKNVRTVEQLIMVCPPSEHVKKPEIQNFFPLPEDKTSIKRIAKQSMLILSSNDPFLPRDEMKQYFAYRIPCFIFPEQGHINTRAGYGPWPWMLHFLLEGSLEWPVL</sequence>
<dbReference type="SUPFAM" id="SSF53474">
    <property type="entry name" value="alpha/beta-Hydrolases"/>
    <property type="match status" value="1"/>
</dbReference>
<dbReference type="InterPro" id="IPR029058">
    <property type="entry name" value="AB_hydrolase_fold"/>
</dbReference>
<dbReference type="PANTHER" id="PTHR15394">
    <property type="entry name" value="SERINE HYDROLASE RBBP9"/>
    <property type="match status" value="1"/>
</dbReference>
<protein>
    <submittedName>
        <fullName evidence="1">Alpha/beta hydrolase</fullName>
    </submittedName>
</protein>
<dbReference type="PANTHER" id="PTHR15394:SF3">
    <property type="entry name" value="SERINE HYDROLASE RBBP9"/>
    <property type="match status" value="1"/>
</dbReference>
<dbReference type="EMBL" id="JAMAST010000002">
    <property type="protein sequence ID" value="MCL1631018.1"/>
    <property type="molecule type" value="Genomic_DNA"/>
</dbReference>
<gene>
    <name evidence="1" type="ORF">M3N64_03540</name>
</gene>
<dbReference type="Pfam" id="PF06821">
    <property type="entry name" value="Ser_hydrolase"/>
    <property type="match status" value="1"/>
</dbReference>
<dbReference type="InterPro" id="IPR010662">
    <property type="entry name" value="RBBP9/YdeN"/>
</dbReference>
<evidence type="ECO:0000313" key="1">
    <source>
        <dbReference type="EMBL" id="MCL1631018.1"/>
    </source>
</evidence>
<keyword evidence="1" id="KW-0378">Hydrolase</keyword>
<dbReference type="Gene3D" id="3.40.50.1820">
    <property type="entry name" value="alpha/beta hydrolase"/>
    <property type="match status" value="1"/>
</dbReference>
<reference evidence="1 2" key="1">
    <citation type="submission" date="2022-05" db="EMBL/GenBank/DDBJ databases">
        <title>Sporolactobacillus sp nov CPB3-1, isolated from tree bark (Mangifera indica L.).</title>
        <authorList>
            <person name="Phuengjayaem S."/>
            <person name="Tanasupawat S."/>
        </authorList>
    </citation>
    <scope>NUCLEOTIDE SEQUENCE [LARGE SCALE GENOMIC DNA]</scope>
    <source>
        <strain evidence="1 2">CPB3-1</strain>
    </source>
</reference>
<proteinExistence type="predicted"/>
<accession>A0ABT0M8U9</accession>
<dbReference type="Proteomes" id="UP001203004">
    <property type="component" value="Unassembled WGS sequence"/>
</dbReference>